<dbReference type="PANTHER" id="PTHR23517">
    <property type="entry name" value="RESISTANCE PROTEIN MDTM, PUTATIVE-RELATED-RELATED"/>
    <property type="match status" value="1"/>
</dbReference>
<feature type="transmembrane region" description="Helical" evidence="7">
    <location>
        <begin position="85"/>
        <end position="104"/>
    </location>
</feature>
<keyword evidence="6 7" id="KW-0472">Membrane</keyword>
<keyword evidence="3" id="KW-1003">Cell membrane</keyword>
<organism evidence="9 10">
    <name type="scientific">Entomospira culicis</name>
    <dbReference type="NCBI Taxonomy" id="2719989"/>
    <lineage>
        <taxon>Bacteria</taxon>
        <taxon>Pseudomonadati</taxon>
        <taxon>Spirochaetota</taxon>
        <taxon>Spirochaetia</taxon>
        <taxon>Spirochaetales</taxon>
        <taxon>Spirochaetaceae</taxon>
        <taxon>Entomospira</taxon>
    </lineage>
</organism>
<proteinExistence type="predicted"/>
<keyword evidence="4 7" id="KW-0812">Transmembrane</keyword>
<evidence type="ECO:0000256" key="5">
    <source>
        <dbReference type="ARBA" id="ARBA00022989"/>
    </source>
</evidence>
<keyword evidence="10" id="KW-1185">Reference proteome</keyword>
<dbReference type="Pfam" id="PF07690">
    <property type="entry name" value="MFS_1"/>
    <property type="match status" value="1"/>
</dbReference>
<evidence type="ECO:0000259" key="8">
    <source>
        <dbReference type="PROSITE" id="PS50850"/>
    </source>
</evidence>
<dbReference type="SUPFAM" id="SSF103473">
    <property type="entry name" value="MFS general substrate transporter"/>
    <property type="match status" value="1"/>
</dbReference>
<evidence type="ECO:0000256" key="2">
    <source>
        <dbReference type="ARBA" id="ARBA00022448"/>
    </source>
</evidence>
<sequence length="428" mass="47903">MSEVAVLKQTRATFGVYGQLLLLAMSAGAIFRLIYLRANFQEVLESTLKISVAQLNALYAWMGLAIVLGYLPSGWLADRFSVKRLIMIALTSTALLSAGLATLPPYAIARWLYVGLGFSAVFLFWSAHMRSAKLLSNARNEGRIFGLLDGGRGGFEALFATVATILYQWMVRAETHSLAHQEAGMRSVFLYFSTLQLGLAVLVVLFLQDEVRVERVDKAAPRDKERGWFVWKLDRQSRTLMLLMSAIIFSGYTLFFTGFSFYGLLSVNFALDSGLVMRWISLALWMRLVGSMLGGFLADRWAKPMILLIAMVGSMLGLILLLTVLKKTTLVVVVVIAVSLTNAMIRGVYWSLLHYIRVDKRYLGRMIGMISFVGYLPDLLLPWVSVYLFARWDNASANTLYLWGSLGIGGLGLMSLGLFWLLSKREFR</sequence>
<evidence type="ECO:0000256" key="3">
    <source>
        <dbReference type="ARBA" id="ARBA00022475"/>
    </source>
</evidence>
<accession>A0A968GFJ4</accession>
<feature type="transmembrane region" description="Helical" evidence="7">
    <location>
        <begin position="12"/>
        <end position="35"/>
    </location>
</feature>
<dbReference type="Proteomes" id="UP000778951">
    <property type="component" value="Unassembled WGS sequence"/>
</dbReference>
<evidence type="ECO:0000313" key="10">
    <source>
        <dbReference type="Proteomes" id="UP000778951"/>
    </source>
</evidence>
<feature type="transmembrane region" description="Helical" evidence="7">
    <location>
        <begin position="331"/>
        <end position="355"/>
    </location>
</feature>
<gene>
    <name evidence="9" type="ORF">HCT48_01500</name>
</gene>
<feature type="transmembrane region" description="Helical" evidence="7">
    <location>
        <begin position="240"/>
        <end position="264"/>
    </location>
</feature>
<comment type="subcellular location">
    <subcellularLocation>
        <location evidence="1">Cell membrane</location>
        <topology evidence="1">Multi-pass membrane protein</topology>
    </subcellularLocation>
</comment>
<evidence type="ECO:0000313" key="9">
    <source>
        <dbReference type="EMBL" id="NIZ68896.1"/>
    </source>
</evidence>
<feature type="transmembrane region" description="Helical" evidence="7">
    <location>
        <begin position="305"/>
        <end position="325"/>
    </location>
</feature>
<comment type="caution">
    <text evidence="9">The sequence shown here is derived from an EMBL/GenBank/DDBJ whole genome shotgun (WGS) entry which is preliminary data.</text>
</comment>
<feature type="transmembrane region" description="Helical" evidence="7">
    <location>
        <begin position="189"/>
        <end position="207"/>
    </location>
</feature>
<dbReference type="PANTHER" id="PTHR23517:SF3">
    <property type="entry name" value="INTEGRAL MEMBRANE TRANSPORT PROTEIN"/>
    <property type="match status" value="1"/>
</dbReference>
<protein>
    <submittedName>
        <fullName evidence="9">MFS transporter</fullName>
    </submittedName>
</protein>
<evidence type="ECO:0000256" key="1">
    <source>
        <dbReference type="ARBA" id="ARBA00004651"/>
    </source>
</evidence>
<feature type="transmembrane region" description="Helical" evidence="7">
    <location>
        <begin position="401"/>
        <end position="422"/>
    </location>
</feature>
<feature type="transmembrane region" description="Helical" evidence="7">
    <location>
        <begin position="55"/>
        <end position="73"/>
    </location>
</feature>
<feature type="domain" description="Major facilitator superfamily (MFS) profile" evidence="8">
    <location>
        <begin position="12"/>
        <end position="427"/>
    </location>
</feature>
<feature type="transmembrane region" description="Helical" evidence="7">
    <location>
        <begin position="367"/>
        <end position="389"/>
    </location>
</feature>
<evidence type="ECO:0000256" key="6">
    <source>
        <dbReference type="ARBA" id="ARBA00023136"/>
    </source>
</evidence>
<feature type="transmembrane region" description="Helical" evidence="7">
    <location>
        <begin position="110"/>
        <end position="129"/>
    </location>
</feature>
<name>A0A968GFJ4_9SPIO</name>
<dbReference type="AlphaFoldDB" id="A0A968GFJ4"/>
<keyword evidence="5 7" id="KW-1133">Transmembrane helix</keyword>
<dbReference type="CDD" id="cd06174">
    <property type="entry name" value="MFS"/>
    <property type="match status" value="1"/>
</dbReference>
<dbReference type="Gene3D" id="1.20.1250.20">
    <property type="entry name" value="MFS general substrate transporter like domains"/>
    <property type="match status" value="1"/>
</dbReference>
<dbReference type="RefSeq" id="WP_167695009.1">
    <property type="nucleotide sequence ID" value="NZ_CP118181.1"/>
</dbReference>
<dbReference type="GO" id="GO:0022857">
    <property type="term" value="F:transmembrane transporter activity"/>
    <property type="evidence" value="ECO:0007669"/>
    <property type="project" value="InterPro"/>
</dbReference>
<dbReference type="InterPro" id="IPR036259">
    <property type="entry name" value="MFS_trans_sf"/>
</dbReference>
<keyword evidence="2" id="KW-0813">Transport</keyword>
<evidence type="ECO:0000256" key="4">
    <source>
        <dbReference type="ARBA" id="ARBA00022692"/>
    </source>
</evidence>
<dbReference type="InterPro" id="IPR050171">
    <property type="entry name" value="MFS_Transporters"/>
</dbReference>
<dbReference type="InterPro" id="IPR020846">
    <property type="entry name" value="MFS_dom"/>
</dbReference>
<dbReference type="GO" id="GO:0005886">
    <property type="term" value="C:plasma membrane"/>
    <property type="evidence" value="ECO:0007669"/>
    <property type="project" value="UniProtKB-SubCell"/>
</dbReference>
<dbReference type="InterPro" id="IPR011701">
    <property type="entry name" value="MFS"/>
</dbReference>
<evidence type="ECO:0000256" key="7">
    <source>
        <dbReference type="SAM" id="Phobius"/>
    </source>
</evidence>
<dbReference type="EMBL" id="JAATLM010000001">
    <property type="protein sequence ID" value="NIZ68896.1"/>
    <property type="molecule type" value="Genomic_DNA"/>
</dbReference>
<reference evidence="9" key="1">
    <citation type="submission" date="2020-03" db="EMBL/GenBank/DDBJ databases">
        <title>Spirochaetal bacteria isolated from arthropods constitute a novel genus Entomospira genus novum within the order Spirochaetales.</title>
        <authorList>
            <person name="Grana-Miraglia L."/>
            <person name="Sikutova S."/>
            <person name="Fingerle V."/>
            <person name="Sing A."/>
            <person name="Castillo-Ramirez S."/>
            <person name="Margos G."/>
            <person name="Rudolf I."/>
        </authorList>
    </citation>
    <scope>NUCLEOTIDE SEQUENCE</scope>
    <source>
        <strain evidence="9">BR149</strain>
    </source>
</reference>
<dbReference type="PROSITE" id="PS50850">
    <property type="entry name" value="MFS"/>
    <property type="match status" value="1"/>
</dbReference>
<feature type="transmembrane region" description="Helical" evidence="7">
    <location>
        <begin position="276"/>
        <end position="298"/>
    </location>
</feature>
<feature type="transmembrane region" description="Helical" evidence="7">
    <location>
        <begin position="150"/>
        <end position="169"/>
    </location>
</feature>